<sequence>MTAESHLNPIRHRMPRWLLPGSLQKQAPRECKVLKLKRDKRVSETGLGFKIQQGQWYKVELTGQGAEHEPERVFLRGDGAFIVKEDEPTQLEEGETSHSLQFKANAQEGYFGKFHMLLSRLNTLVAGLVYADGRDSYEHRLPMVITPSWAFRVLRLMVIFIPLLLLMPGGLASLFAPFAEQGLPFVYTFAFWGYLAKLLGVLLCSFVLSTFIDRLQLLYQWQRQGGRF</sequence>
<name>W4LJ14_ENTF1</name>
<keyword evidence="1" id="KW-0812">Transmembrane</keyword>
<evidence type="ECO:0000256" key="1">
    <source>
        <dbReference type="SAM" id="Phobius"/>
    </source>
</evidence>
<evidence type="ECO:0000313" key="2">
    <source>
        <dbReference type="EMBL" id="ETW97710.1"/>
    </source>
</evidence>
<reference evidence="2 3" key="1">
    <citation type="journal article" date="2014" name="Nature">
        <title>An environmental bacterial taxon with a large and distinct metabolic repertoire.</title>
        <authorList>
            <person name="Wilson M.C."/>
            <person name="Mori T."/>
            <person name="Ruckert C."/>
            <person name="Uria A.R."/>
            <person name="Helf M.J."/>
            <person name="Takada K."/>
            <person name="Gernert C."/>
            <person name="Steffens U.A."/>
            <person name="Heycke N."/>
            <person name="Schmitt S."/>
            <person name="Rinke C."/>
            <person name="Helfrich E.J."/>
            <person name="Brachmann A.O."/>
            <person name="Gurgui C."/>
            <person name="Wakimoto T."/>
            <person name="Kracht M."/>
            <person name="Crusemann M."/>
            <person name="Hentschel U."/>
            <person name="Abe I."/>
            <person name="Matsunaga S."/>
            <person name="Kalinowski J."/>
            <person name="Takeyama H."/>
            <person name="Piel J."/>
        </authorList>
    </citation>
    <scope>NUCLEOTIDE SEQUENCE [LARGE SCALE GENOMIC DNA]</scope>
    <source>
        <strain evidence="3">TSY1</strain>
    </source>
</reference>
<comment type="caution">
    <text evidence="2">The sequence shown here is derived from an EMBL/GenBank/DDBJ whole genome shotgun (WGS) entry which is preliminary data.</text>
</comment>
<keyword evidence="3" id="KW-1185">Reference proteome</keyword>
<feature type="transmembrane region" description="Helical" evidence="1">
    <location>
        <begin position="191"/>
        <end position="212"/>
    </location>
</feature>
<gene>
    <name evidence="2" type="ORF">ETSY1_21575</name>
</gene>
<protein>
    <submittedName>
        <fullName evidence="2">Uncharacterized protein</fullName>
    </submittedName>
</protein>
<keyword evidence="1" id="KW-0472">Membrane</keyword>
<dbReference type="Proteomes" id="UP000019141">
    <property type="component" value="Unassembled WGS sequence"/>
</dbReference>
<dbReference type="EMBL" id="AZHW01000629">
    <property type="protein sequence ID" value="ETW97710.1"/>
    <property type="molecule type" value="Genomic_DNA"/>
</dbReference>
<evidence type="ECO:0000313" key="3">
    <source>
        <dbReference type="Proteomes" id="UP000019141"/>
    </source>
</evidence>
<feature type="transmembrane region" description="Helical" evidence="1">
    <location>
        <begin position="153"/>
        <end position="179"/>
    </location>
</feature>
<dbReference type="AlphaFoldDB" id="W4LJ14"/>
<accession>W4LJ14</accession>
<dbReference type="HOGENOM" id="CLU_1212986_0_0_7"/>
<proteinExistence type="predicted"/>
<organism evidence="2 3">
    <name type="scientific">Entotheonella factor</name>
    <dbReference type="NCBI Taxonomy" id="1429438"/>
    <lineage>
        <taxon>Bacteria</taxon>
        <taxon>Pseudomonadati</taxon>
        <taxon>Nitrospinota/Tectimicrobiota group</taxon>
        <taxon>Candidatus Tectimicrobiota</taxon>
        <taxon>Candidatus Entotheonellia</taxon>
        <taxon>Candidatus Entotheonellales</taxon>
        <taxon>Candidatus Entotheonellaceae</taxon>
        <taxon>Candidatus Entotheonella</taxon>
    </lineage>
</organism>
<keyword evidence="1" id="KW-1133">Transmembrane helix</keyword>